<gene>
    <name evidence="2" type="ORF">NSPWAT_1126</name>
</gene>
<name>A0ABM9HCW8_9BACT</name>
<accession>A0ABM9HCW8</accession>
<proteinExistence type="predicted"/>
<evidence type="ECO:0000313" key="2">
    <source>
        <dbReference type="EMBL" id="CAI2717985.1"/>
    </source>
</evidence>
<organism evidence="2 3">
    <name type="scientific">Nitrospina watsonii</name>
    <dbReference type="NCBI Taxonomy" id="1323948"/>
    <lineage>
        <taxon>Bacteria</taxon>
        <taxon>Pseudomonadati</taxon>
        <taxon>Nitrospinota/Tectimicrobiota group</taxon>
        <taxon>Nitrospinota</taxon>
        <taxon>Nitrospinia</taxon>
        <taxon>Nitrospinales</taxon>
        <taxon>Nitrospinaceae</taxon>
        <taxon>Nitrospina</taxon>
    </lineage>
</organism>
<dbReference type="EMBL" id="OX336137">
    <property type="protein sequence ID" value="CAI2717985.1"/>
    <property type="molecule type" value="Genomic_DNA"/>
</dbReference>
<protein>
    <submittedName>
        <fullName evidence="2">Uncharacterized protein</fullName>
    </submittedName>
</protein>
<evidence type="ECO:0000256" key="1">
    <source>
        <dbReference type="SAM" id="Phobius"/>
    </source>
</evidence>
<keyword evidence="3" id="KW-1185">Reference proteome</keyword>
<keyword evidence="1" id="KW-0812">Transmembrane</keyword>
<sequence>MMTPFQARKGALVFAVFAFTLLTAGSLFMGARLWVAMVRGIEGFCLFGVLAWGIGALFATRNESAEQKAENKKKGQNLDQTV</sequence>
<dbReference type="Proteomes" id="UP001157733">
    <property type="component" value="Chromosome"/>
</dbReference>
<keyword evidence="1" id="KW-1133">Transmembrane helix</keyword>
<feature type="transmembrane region" description="Helical" evidence="1">
    <location>
        <begin position="40"/>
        <end position="59"/>
    </location>
</feature>
<dbReference type="RefSeq" id="WP_282010897.1">
    <property type="nucleotide sequence ID" value="NZ_OX336137.1"/>
</dbReference>
<reference evidence="2 3" key="1">
    <citation type="submission" date="2022-09" db="EMBL/GenBank/DDBJ databases">
        <authorList>
            <person name="Kop L."/>
        </authorList>
    </citation>
    <scope>NUCLEOTIDE SEQUENCE [LARGE SCALE GENOMIC DNA]</scope>
    <source>
        <strain evidence="2 3">347</strain>
    </source>
</reference>
<evidence type="ECO:0000313" key="3">
    <source>
        <dbReference type="Proteomes" id="UP001157733"/>
    </source>
</evidence>
<keyword evidence="1" id="KW-0472">Membrane</keyword>